<evidence type="ECO:0000313" key="6">
    <source>
        <dbReference type="Proteomes" id="UP001595925"/>
    </source>
</evidence>
<dbReference type="Gene3D" id="3.20.20.120">
    <property type="entry name" value="Enolase-like C-terminal domain"/>
    <property type="match status" value="1"/>
</dbReference>
<accession>A0ABD5QAC9</accession>
<dbReference type="SUPFAM" id="SSF51604">
    <property type="entry name" value="Enolase C-terminal domain-like"/>
    <property type="match status" value="1"/>
</dbReference>
<dbReference type="SUPFAM" id="SSF54826">
    <property type="entry name" value="Enolase N-terminal domain-like"/>
    <property type="match status" value="1"/>
</dbReference>
<dbReference type="InterPro" id="IPR018110">
    <property type="entry name" value="Mandel_Rmase/mucon_lact_enz_CS"/>
</dbReference>
<dbReference type="GO" id="GO:0016836">
    <property type="term" value="F:hydro-lyase activity"/>
    <property type="evidence" value="ECO:0007669"/>
    <property type="project" value="UniProtKB-ARBA"/>
</dbReference>
<gene>
    <name evidence="5" type="ORF">ACFPFO_02545</name>
</gene>
<dbReference type="PROSITE" id="PS00908">
    <property type="entry name" value="MR_MLE_1"/>
    <property type="match status" value="1"/>
</dbReference>
<dbReference type="SMART" id="SM00922">
    <property type="entry name" value="MR_MLE"/>
    <property type="match status" value="1"/>
</dbReference>
<comment type="caution">
    <text evidence="5">The sequence shown here is derived from an EMBL/GenBank/DDBJ whole genome shotgun (WGS) entry which is preliminary data.</text>
</comment>
<evidence type="ECO:0000256" key="1">
    <source>
        <dbReference type="ARBA" id="ARBA00001946"/>
    </source>
</evidence>
<dbReference type="RefSeq" id="WP_224830125.1">
    <property type="nucleotide sequence ID" value="NZ_JAIVEF010000002.1"/>
</dbReference>
<dbReference type="InterPro" id="IPR013342">
    <property type="entry name" value="Mandelate_racemase_C"/>
</dbReference>
<feature type="domain" description="Mandelate racemase/muconate lactonizing enzyme C-terminal" evidence="4">
    <location>
        <begin position="144"/>
        <end position="240"/>
    </location>
</feature>
<dbReference type="InterPro" id="IPR036849">
    <property type="entry name" value="Enolase-like_C_sf"/>
</dbReference>
<dbReference type="Pfam" id="PF02746">
    <property type="entry name" value="MR_MLE_N"/>
    <property type="match status" value="1"/>
</dbReference>
<dbReference type="InterPro" id="IPR046945">
    <property type="entry name" value="RHMD-like"/>
</dbReference>
<keyword evidence="6" id="KW-1185">Reference proteome</keyword>
<reference evidence="5 6" key="1">
    <citation type="journal article" date="2019" name="Int. J. Syst. Evol. Microbiol.">
        <title>The Global Catalogue of Microorganisms (GCM) 10K type strain sequencing project: providing services to taxonomists for standard genome sequencing and annotation.</title>
        <authorList>
            <consortium name="The Broad Institute Genomics Platform"/>
            <consortium name="The Broad Institute Genome Sequencing Center for Infectious Disease"/>
            <person name="Wu L."/>
            <person name="Ma J."/>
        </authorList>
    </citation>
    <scope>NUCLEOTIDE SEQUENCE [LARGE SCALE GENOMIC DNA]</scope>
    <source>
        <strain evidence="5 6">CGMCC 1.15824</strain>
    </source>
</reference>
<dbReference type="Pfam" id="PF13378">
    <property type="entry name" value="MR_MLE_C"/>
    <property type="match status" value="1"/>
</dbReference>
<evidence type="ECO:0000256" key="2">
    <source>
        <dbReference type="ARBA" id="ARBA00022723"/>
    </source>
</evidence>
<dbReference type="GO" id="GO:0046872">
    <property type="term" value="F:metal ion binding"/>
    <property type="evidence" value="ECO:0007669"/>
    <property type="project" value="UniProtKB-KW"/>
</dbReference>
<dbReference type="Proteomes" id="UP001595925">
    <property type="component" value="Unassembled WGS sequence"/>
</dbReference>
<dbReference type="InterPro" id="IPR029065">
    <property type="entry name" value="Enolase_C-like"/>
</dbReference>
<dbReference type="InterPro" id="IPR013341">
    <property type="entry name" value="Mandelate_racemase_N_dom"/>
</dbReference>
<keyword evidence="2" id="KW-0479">Metal-binding</keyword>
<proteinExistence type="predicted"/>
<evidence type="ECO:0000256" key="3">
    <source>
        <dbReference type="ARBA" id="ARBA00022842"/>
    </source>
</evidence>
<comment type="cofactor">
    <cofactor evidence="1">
        <name>Mg(2+)</name>
        <dbReference type="ChEBI" id="CHEBI:18420"/>
    </cofactor>
</comment>
<dbReference type="InterPro" id="IPR029017">
    <property type="entry name" value="Enolase-like_N"/>
</dbReference>
<dbReference type="AlphaFoldDB" id="A0ABD5QAC9"/>
<dbReference type="SFLD" id="SFLDS00001">
    <property type="entry name" value="Enolase"/>
    <property type="match status" value="1"/>
</dbReference>
<dbReference type="EMBL" id="JBHSJG010000006">
    <property type="protein sequence ID" value="MFC4986675.1"/>
    <property type="molecule type" value="Genomic_DNA"/>
</dbReference>
<dbReference type="CDD" id="cd03316">
    <property type="entry name" value="MR_like"/>
    <property type="match status" value="1"/>
</dbReference>
<evidence type="ECO:0000259" key="4">
    <source>
        <dbReference type="SMART" id="SM00922"/>
    </source>
</evidence>
<dbReference type="PANTHER" id="PTHR13794:SF58">
    <property type="entry name" value="MITOCHONDRIAL ENOLASE SUPERFAMILY MEMBER 1"/>
    <property type="match status" value="1"/>
</dbReference>
<evidence type="ECO:0000313" key="5">
    <source>
        <dbReference type="EMBL" id="MFC4986675.1"/>
    </source>
</evidence>
<name>A0ABD5QAC9_9EURY</name>
<dbReference type="PANTHER" id="PTHR13794">
    <property type="entry name" value="ENOLASE SUPERFAMILY, MANDELATE RACEMASE"/>
    <property type="match status" value="1"/>
</dbReference>
<organism evidence="5 6">
    <name type="scientific">Saliphagus infecundisoli</name>
    <dbReference type="NCBI Taxonomy" id="1849069"/>
    <lineage>
        <taxon>Archaea</taxon>
        <taxon>Methanobacteriati</taxon>
        <taxon>Methanobacteriota</taxon>
        <taxon>Stenosarchaea group</taxon>
        <taxon>Halobacteria</taxon>
        <taxon>Halobacteriales</taxon>
        <taxon>Natrialbaceae</taxon>
        <taxon>Saliphagus</taxon>
    </lineage>
</organism>
<protein>
    <submittedName>
        <fullName evidence="5">Mandelate racemase/muconate lactonizing enzyme family protein</fullName>
    </submittedName>
</protein>
<dbReference type="Gene3D" id="3.30.390.10">
    <property type="entry name" value="Enolase-like, N-terminal domain"/>
    <property type="match status" value="1"/>
</dbReference>
<sequence>MQIEQVEPVVLESAIGTVSLPGGKNAFDATVTPVVAKVHTDEGVVGLGETYLDDPSGHKALTAAKGMEALGHELEGKDPRDVVARWHELYVHVKREGSFRALSAIDEALWDIKGKASGKPVYELLGGRVGELKAYATFPLSKPAEQLIEDAGWLADKGFPTMKIVAGHGIDNDTEKITTVAENLPDGLGLAIDSNTTYTVQDAMRVGEVASEHGLEWFEEPVSHTNVQGMAQLNRDLSVPISAYQNNLAHYPAVDLLEANALEIYQPALDFVGGITAADRVATMIEPYDKKLVPHAFGPAINYSASLHVAAASPACSLIEFGVYSDEIDDPGEYIASPYVANQTDIYVQGGGTIEPPDEPGLGLELDDEVVEEYRLN</sequence>
<keyword evidence="3" id="KW-0460">Magnesium</keyword>